<accession>A0A383AZ30</accession>
<gene>
    <name evidence="1" type="ORF">METZ01_LOCUS465816</name>
</gene>
<feature type="non-terminal residue" evidence="1">
    <location>
        <position position="1"/>
    </location>
</feature>
<reference evidence="1" key="1">
    <citation type="submission" date="2018-05" db="EMBL/GenBank/DDBJ databases">
        <authorList>
            <person name="Lanie J.A."/>
            <person name="Ng W.-L."/>
            <person name="Kazmierczak K.M."/>
            <person name="Andrzejewski T.M."/>
            <person name="Davidsen T.M."/>
            <person name="Wayne K.J."/>
            <person name="Tettelin H."/>
            <person name="Glass J.I."/>
            <person name="Rusch D."/>
            <person name="Podicherti R."/>
            <person name="Tsui H.-C.T."/>
            <person name="Winkler M.E."/>
        </authorList>
    </citation>
    <scope>NUCLEOTIDE SEQUENCE</scope>
</reference>
<dbReference type="EMBL" id="UINC01196099">
    <property type="protein sequence ID" value="SVE12962.1"/>
    <property type="molecule type" value="Genomic_DNA"/>
</dbReference>
<dbReference type="AlphaFoldDB" id="A0A383AZ30"/>
<feature type="non-terminal residue" evidence="1">
    <location>
        <position position="101"/>
    </location>
</feature>
<sequence>VPEDTNWLFDTFDQSGKRAWCYYGPFLNCYHLPPGRTVLVGTFESTTCLLARTERKEVVYNLIIPPLPFLSDATNRLIADLAGRTGISPRVLWCDEEDARL</sequence>
<evidence type="ECO:0000313" key="1">
    <source>
        <dbReference type="EMBL" id="SVE12962.1"/>
    </source>
</evidence>
<proteinExistence type="predicted"/>
<name>A0A383AZ30_9ZZZZ</name>
<organism evidence="1">
    <name type="scientific">marine metagenome</name>
    <dbReference type="NCBI Taxonomy" id="408172"/>
    <lineage>
        <taxon>unclassified sequences</taxon>
        <taxon>metagenomes</taxon>
        <taxon>ecological metagenomes</taxon>
    </lineage>
</organism>
<protein>
    <submittedName>
        <fullName evidence="1">Uncharacterized protein</fullName>
    </submittedName>
</protein>